<keyword evidence="7" id="KW-0694">RNA-binding</keyword>
<dbReference type="Pfam" id="PF00856">
    <property type="entry name" value="SET"/>
    <property type="match status" value="1"/>
</dbReference>
<keyword evidence="9" id="KW-0804">Transcription</keyword>
<dbReference type="InterPro" id="IPR044570">
    <property type="entry name" value="Set1-like"/>
</dbReference>
<evidence type="ECO:0000259" key="16">
    <source>
        <dbReference type="PROSITE" id="PS50829"/>
    </source>
</evidence>
<dbReference type="InterPro" id="IPR001214">
    <property type="entry name" value="SET_dom"/>
</dbReference>
<dbReference type="CDD" id="cd19169">
    <property type="entry name" value="SET_SETD1"/>
    <property type="match status" value="1"/>
</dbReference>
<feature type="region of interest" description="Disordered" evidence="14">
    <location>
        <begin position="764"/>
        <end position="783"/>
    </location>
</feature>
<dbReference type="InterPro" id="IPR046341">
    <property type="entry name" value="SET_dom_sf"/>
</dbReference>
<dbReference type="Gene3D" id="2.170.270.10">
    <property type="entry name" value="SET domain"/>
    <property type="match status" value="1"/>
</dbReference>
<reference evidence="18 19" key="1">
    <citation type="journal article" date="2019" name="Nat. Plants">
        <title>Stout camphor tree genome fills gaps in understanding of flowering plant genome evolution.</title>
        <authorList>
            <person name="Chaw S.M."/>
            <person name="Liu Y.C."/>
            <person name="Wu Y.W."/>
            <person name="Wang H.Y."/>
            <person name="Lin C.I."/>
            <person name="Wu C.S."/>
            <person name="Ke H.M."/>
            <person name="Chang L.Y."/>
            <person name="Hsu C.Y."/>
            <person name="Yang H.T."/>
            <person name="Sudianto E."/>
            <person name="Hsu M.H."/>
            <person name="Wu K.P."/>
            <person name="Wang L.N."/>
            <person name="Leebens-Mack J.H."/>
            <person name="Tsai I.J."/>
        </authorList>
    </citation>
    <scope>NUCLEOTIDE SEQUENCE [LARGE SCALE GENOMIC DNA]</scope>
    <source>
        <strain evidence="19">cv. Chaw 1501</strain>
        <tissue evidence="18">Young leaves</tissue>
    </source>
</reference>
<dbReference type="GO" id="GO:0003723">
    <property type="term" value="F:RNA binding"/>
    <property type="evidence" value="ECO:0007669"/>
    <property type="project" value="UniProtKB-KW"/>
</dbReference>
<name>A0A443N5N3_9MAGN</name>
<feature type="domain" description="GYF" evidence="16">
    <location>
        <begin position="294"/>
        <end position="351"/>
    </location>
</feature>
<dbReference type="GO" id="GO:0048188">
    <property type="term" value="C:Set1C/COMPASS complex"/>
    <property type="evidence" value="ECO:0007669"/>
    <property type="project" value="InterPro"/>
</dbReference>
<evidence type="ECO:0000256" key="2">
    <source>
        <dbReference type="ARBA" id="ARBA00012182"/>
    </source>
</evidence>
<feature type="domain" description="Post-SET" evidence="17">
    <location>
        <begin position="1413"/>
        <end position="1429"/>
    </location>
</feature>
<evidence type="ECO:0000256" key="4">
    <source>
        <dbReference type="ARBA" id="ARBA00022679"/>
    </source>
</evidence>
<evidence type="ECO:0000256" key="11">
    <source>
        <dbReference type="ARBA" id="ARBA00047571"/>
    </source>
</evidence>
<dbReference type="InterPro" id="IPR003616">
    <property type="entry name" value="Post-SET_dom"/>
</dbReference>
<evidence type="ECO:0000256" key="9">
    <source>
        <dbReference type="ARBA" id="ARBA00023163"/>
    </source>
</evidence>
<dbReference type="SMART" id="SM00317">
    <property type="entry name" value="SET"/>
    <property type="match status" value="1"/>
</dbReference>
<dbReference type="Gene3D" id="3.30.1490.40">
    <property type="match status" value="1"/>
</dbReference>
<feature type="compositionally biased region" description="Polar residues" evidence="14">
    <location>
        <begin position="678"/>
        <end position="694"/>
    </location>
</feature>
<feature type="domain" description="SET" evidence="15">
    <location>
        <begin position="1290"/>
        <end position="1407"/>
    </location>
</feature>
<dbReference type="OrthoDB" id="308383at2759"/>
<dbReference type="EC" id="2.1.1.354" evidence="2"/>
<evidence type="ECO:0000256" key="13">
    <source>
        <dbReference type="ARBA" id="ARBA00049129"/>
    </source>
</evidence>
<feature type="compositionally biased region" description="Polar residues" evidence="14">
    <location>
        <begin position="766"/>
        <end position="781"/>
    </location>
</feature>
<dbReference type="InterPro" id="IPR035445">
    <property type="entry name" value="GYF-like_dom_sf"/>
</dbReference>
<accession>A0A443N5N3</accession>
<keyword evidence="6" id="KW-0156">Chromatin regulator</keyword>
<organism evidence="18 19">
    <name type="scientific">Cinnamomum micranthum f. kanehirae</name>
    <dbReference type="NCBI Taxonomy" id="337451"/>
    <lineage>
        <taxon>Eukaryota</taxon>
        <taxon>Viridiplantae</taxon>
        <taxon>Streptophyta</taxon>
        <taxon>Embryophyta</taxon>
        <taxon>Tracheophyta</taxon>
        <taxon>Spermatophyta</taxon>
        <taxon>Magnoliopsida</taxon>
        <taxon>Magnoliidae</taxon>
        <taxon>Laurales</taxon>
        <taxon>Lauraceae</taxon>
        <taxon>Cinnamomum</taxon>
    </lineage>
</organism>
<evidence type="ECO:0000313" key="18">
    <source>
        <dbReference type="EMBL" id="RWR73832.1"/>
    </source>
</evidence>
<evidence type="ECO:0000256" key="8">
    <source>
        <dbReference type="ARBA" id="ARBA00023015"/>
    </source>
</evidence>
<evidence type="ECO:0000256" key="6">
    <source>
        <dbReference type="ARBA" id="ARBA00022853"/>
    </source>
</evidence>
<evidence type="ECO:0000256" key="10">
    <source>
        <dbReference type="ARBA" id="ARBA00023242"/>
    </source>
</evidence>
<proteinExistence type="predicted"/>
<gene>
    <name evidence="18" type="ORF">CKAN_00213800</name>
</gene>
<keyword evidence="4 18" id="KW-0808">Transferase</keyword>
<dbReference type="STRING" id="337451.A0A443N5N3"/>
<dbReference type="GO" id="GO:0140999">
    <property type="term" value="F:histone H3K4 trimethyltransferase activity"/>
    <property type="evidence" value="ECO:0007669"/>
    <property type="project" value="UniProtKB-EC"/>
</dbReference>
<evidence type="ECO:0000259" key="15">
    <source>
        <dbReference type="PROSITE" id="PS50280"/>
    </source>
</evidence>
<keyword evidence="5" id="KW-0949">S-adenosyl-L-methionine</keyword>
<evidence type="ECO:0000256" key="3">
    <source>
        <dbReference type="ARBA" id="ARBA00022603"/>
    </source>
</evidence>
<evidence type="ECO:0000259" key="17">
    <source>
        <dbReference type="PROSITE" id="PS50868"/>
    </source>
</evidence>
<feature type="region of interest" description="Disordered" evidence="14">
    <location>
        <begin position="1155"/>
        <end position="1178"/>
    </location>
</feature>
<keyword evidence="8" id="KW-0805">Transcription regulation</keyword>
<dbReference type="PROSITE" id="PS50868">
    <property type="entry name" value="POST_SET"/>
    <property type="match status" value="1"/>
</dbReference>
<dbReference type="PANTHER" id="PTHR45814">
    <property type="entry name" value="HISTONE-LYSINE N-METHYLTRANSFERASE SETD1"/>
    <property type="match status" value="1"/>
</dbReference>
<feature type="region of interest" description="Disordered" evidence="14">
    <location>
        <begin position="654"/>
        <end position="710"/>
    </location>
</feature>
<protein>
    <recommendedName>
        <fullName evidence="2">[histone H3]-lysine(4) N-trimethyltransferase</fullName>
        <ecNumber evidence="2">2.1.1.354</ecNumber>
    </recommendedName>
</protein>
<keyword evidence="10" id="KW-0539">Nucleus</keyword>
<dbReference type="SUPFAM" id="SSF82199">
    <property type="entry name" value="SET domain"/>
    <property type="match status" value="1"/>
</dbReference>
<comment type="subcellular location">
    <subcellularLocation>
        <location evidence="1">Nucleus</location>
    </subcellularLocation>
</comment>
<evidence type="ECO:0000313" key="19">
    <source>
        <dbReference type="Proteomes" id="UP000283530"/>
    </source>
</evidence>
<dbReference type="GO" id="GO:0032259">
    <property type="term" value="P:methylation"/>
    <property type="evidence" value="ECO:0007669"/>
    <property type="project" value="UniProtKB-KW"/>
</dbReference>
<dbReference type="InterPro" id="IPR037841">
    <property type="entry name" value="SET_SETD1A/B"/>
</dbReference>
<dbReference type="SUPFAM" id="SSF55277">
    <property type="entry name" value="GYF domain"/>
    <property type="match status" value="1"/>
</dbReference>
<evidence type="ECO:0000256" key="5">
    <source>
        <dbReference type="ARBA" id="ARBA00022691"/>
    </source>
</evidence>
<dbReference type="PANTHER" id="PTHR45814:SF2">
    <property type="entry name" value="HISTONE-LYSINE N-METHYLTRANSFERASE SETD1"/>
    <property type="match status" value="1"/>
</dbReference>
<sequence>MVSSTCCSCDTNSNGAEPGNQLCEFCHSFVPRKRLKTLVDDLSDLEAVTCIGNICDVEPQWHHVDGCLSHGFSCLLDVHGGSSSCDPLERPGSPAAMEGVCQSANSSGNAAQSCSIGGTTCQDNNYSGYPQAVAVNGWMYYNECSQLCGPYIQEQLYEGLSTGFLPEELLVYPVVNGSLVNPIPLKYFKEFPDHVATGFVYWSAGYPTTEPSGESKPADCFISSNINSACGPCNQGDHIDDSAPSSDSKAQVETQAQVEPQSWVMCNTFGPGQQHGNAGAINDTSSTPFMSSEESCWLFEDEEGRKRGPHSLAELYSWHRSGYIHESLMVNRKISPAHCTPVHCASRLFVACIQRRVFRMVWMRCAQIYHVDNRIGPFTLVSIINGWSTDEWSISAEIENKCNDSNSLLSFIAGISDEVCVQLHSGIMKAARRVLLDEIFSSIIPEFVSLKKAQRHLKPEPVGQAVKNCSLVDKRVELVKKRKKYAASDNAIAVTIHAFDQPVSNHETSMESLSCANSSCTKPRRFKKMTNQPQRIKKMTNHADSKNVAIFTFHASDQSISSNGTRMESSSCVKSAVSLENFVGILSIAHKTLFNACMQVMWNAVFYDPIADYTCAWRKRNRWSSHSILPVTVDSLKQDILGKDPVYTAGELSSDHVHHNQQPSSCEMECPPGFGPTNMHTQSPSEDGSFSFASAPSPKRTGPPSSNKISDGIQDILESVESALYLSANLSLFDYFEEVIMMEVSKLFNSEMEDEMVEDAIDADKNSSLSTSPSPLKNGSGSLDMENVTFSGARTSVSSSKSILPLTACEKSSFSTCIASAFERFGLPAMDEACYDEFDEPPPPGLEEGSVSVDLLQQVKFRPSNYDECTQKVGEYVALALFRQKLHDDVLKEWGPSLLDVASDCFLSRSVLRKNYQFDAAEASDERHRPNNIYGEQLFRTSKGENNDSSGVLKILGDGSKQGHNPVPSSSSLVMGKYTYFRKKKLSRKKVGSVSQCTAPEVDRVLKQPMGRLGVKDTSGIMSKLAEVESVSLHVSDSDKDTVKVKAETANRAALPGISQSRLRIDRASTKKISKSILRKSNSENQSCKEGSNLSTDDLKFSVEAACVSGQDSVVIDKVVDSSGCDPRSLKAKNVGYCSDKVTHSKRVLHLKRKDGVDSTPSTISRKASKLSHPSVSKKEKCKQLATRKVKPAKPKIACPCPRSDGCARTSIDGWEWLRWSRNAFPADRARARGANFVHTQYLGSEFNSSQSSNVKGHSARTNRVKLRNLLAAAEGAELLKSTQLKARNKRLRFQRSKIHAWGIVALEPIEAEDFVIEYVGELIRPRISDIRERQYEKMGIGSSYLFRLDDGYVVDATKRGGIARFINHSCEPNCYTKVITVDGQKKIFIYAKRQISAGEEITYNYKFPLEEKKIPCNCGSKRCRGSMN</sequence>
<dbReference type="PROSITE" id="PS50829">
    <property type="entry name" value="GYF"/>
    <property type="match status" value="1"/>
</dbReference>
<keyword evidence="19" id="KW-1185">Reference proteome</keyword>
<dbReference type="EMBL" id="QPKB01000001">
    <property type="protein sequence ID" value="RWR73832.1"/>
    <property type="molecule type" value="Genomic_DNA"/>
</dbReference>
<keyword evidence="3 18" id="KW-0489">Methyltransferase</keyword>
<comment type="catalytic activity">
    <reaction evidence="12">
        <text>N(6)-methyl-L-lysyl(4)-[histone H3] + S-adenosyl-L-methionine = N(6),N(6)-dimethyl-L-lysyl(4)-[histone H3] + S-adenosyl-L-homocysteine + H(+)</text>
        <dbReference type="Rhea" id="RHEA:60268"/>
        <dbReference type="Rhea" id="RHEA-COMP:15540"/>
        <dbReference type="Rhea" id="RHEA-COMP:15543"/>
        <dbReference type="ChEBI" id="CHEBI:15378"/>
        <dbReference type="ChEBI" id="CHEBI:57856"/>
        <dbReference type="ChEBI" id="CHEBI:59789"/>
        <dbReference type="ChEBI" id="CHEBI:61929"/>
        <dbReference type="ChEBI" id="CHEBI:61976"/>
    </reaction>
</comment>
<dbReference type="Proteomes" id="UP000283530">
    <property type="component" value="Unassembled WGS sequence"/>
</dbReference>
<evidence type="ECO:0000256" key="12">
    <source>
        <dbReference type="ARBA" id="ARBA00047583"/>
    </source>
</evidence>
<dbReference type="SMART" id="SM00508">
    <property type="entry name" value="PostSET"/>
    <property type="match status" value="1"/>
</dbReference>
<comment type="catalytic activity">
    <reaction evidence="13">
        <text>N(6),N(6)-dimethyl-L-lysyl(4)-[histone H3] + S-adenosyl-L-methionine = N(6),N(6),N(6)-trimethyl-L-lysyl(4)-[histone H3] + S-adenosyl-L-homocysteine + H(+)</text>
        <dbReference type="Rhea" id="RHEA:60272"/>
        <dbReference type="Rhea" id="RHEA-COMP:15537"/>
        <dbReference type="Rhea" id="RHEA-COMP:15540"/>
        <dbReference type="ChEBI" id="CHEBI:15378"/>
        <dbReference type="ChEBI" id="CHEBI:57856"/>
        <dbReference type="ChEBI" id="CHEBI:59789"/>
        <dbReference type="ChEBI" id="CHEBI:61961"/>
        <dbReference type="ChEBI" id="CHEBI:61976"/>
    </reaction>
</comment>
<dbReference type="PROSITE" id="PS50280">
    <property type="entry name" value="SET"/>
    <property type="match status" value="1"/>
</dbReference>
<evidence type="ECO:0000256" key="1">
    <source>
        <dbReference type="ARBA" id="ARBA00004123"/>
    </source>
</evidence>
<evidence type="ECO:0000256" key="14">
    <source>
        <dbReference type="SAM" id="MobiDB-lite"/>
    </source>
</evidence>
<evidence type="ECO:0000256" key="7">
    <source>
        <dbReference type="ARBA" id="ARBA00022884"/>
    </source>
</evidence>
<comment type="catalytic activity">
    <reaction evidence="11">
        <text>L-lysyl(4)-[histone H3] + 3 S-adenosyl-L-methionine = N(6),N(6),N(6)-trimethyl-L-lysyl(4)-[histone H3] + 3 S-adenosyl-L-homocysteine + 3 H(+)</text>
        <dbReference type="Rhea" id="RHEA:60260"/>
        <dbReference type="Rhea" id="RHEA-COMP:15537"/>
        <dbReference type="Rhea" id="RHEA-COMP:15547"/>
        <dbReference type="ChEBI" id="CHEBI:15378"/>
        <dbReference type="ChEBI" id="CHEBI:29969"/>
        <dbReference type="ChEBI" id="CHEBI:57856"/>
        <dbReference type="ChEBI" id="CHEBI:59789"/>
        <dbReference type="ChEBI" id="CHEBI:61961"/>
        <dbReference type="EC" id="2.1.1.354"/>
    </reaction>
</comment>
<dbReference type="InterPro" id="IPR003169">
    <property type="entry name" value="GYF"/>
</dbReference>
<comment type="caution">
    <text evidence="18">The sequence shown here is derived from an EMBL/GenBank/DDBJ whole genome shotgun (WGS) entry which is preliminary data.</text>
</comment>